<dbReference type="GO" id="GO:0047471">
    <property type="term" value="F:maltose alpha-D-glucosyltransferase activity"/>
    <property type="evidence" value="ECO:0007669"/>
    <property type="project" value="UniProtKB-EC"/>
</dbReference>
<dbReference type="InterPro" id="IPR012810">
    <property type="entry name" value="TreS/a-amylase_N"/>
</dbReference>
<evidence type="ECO:0000313" key="10">
    <source>
        <dbReference type="EMBL" id="SFR12274.1"/>
    </source>
</evidence>
<sequence length="601" mass="68922">MADDSRHDAALGLDGVPHTGEAVNDDGLLVEPQAEDFRSARQAKPNPDWYKGAVFYEVLVRAFSDSNGDGTGDLRGLASRLDYLEWLGVDCLWLPPFYASPLRDGGYDISDFRAVLPEFGTVEDFVYLLEEAHRRGIRVITDLVLNHTSDAHPWFQQSRQDPTGPYGDYYVWSDDDSRYSDARIIFVDTESSNWTYDPVRGQFFWHRFFSHQPDLNFENPAVQEAMLDILRFWLDLGIDGFRLDAVPYLFEREGTNCENLPETHDFLRKCRKVVDDEFPGRVLLAEANQWPSDVVEYFGDQAVGGDECHMAFHFPLMPRIFMAVRRESRFPISEILAQTPAIPENAQWGIFLRNHDELTLEMVSDEERDYMYAEYAKDPRMKANIGIRRRLAPLLENDRNQHELFTALLLSLPGSPVLYYGDEIGMGDNIWLQDRDAVRTPMQWTPDRNAGFSSCDPGRIYLPVIMDPVYGYQGLNVEAQLNSSTSLLNWTRHMIEVRKQHHAFAEGDFTELGGSNPSVLAYKRQWKRPDGREDIVLCVNNLSRFPQPVELDLSEHRDYAPMELTGGVKFPAIGELPYLLTLPGHGFYWFQLVEANDSEMS</sequence>
<protein>
    <recommendedName>
        <fullName evidence="3">maltose alpha-D-glucosyltransferase</fullName>
        <ecNumber evidence="3">5.4.99.16</ecNumber>
    </recommendedName>
    <alternativeName>
        <fullName evidence="7">Maltose alpha-D-glucosyltransferase</fullName>
    </alternativeName>
</protein>
<organism evidence="10 11">
    <name type="scientific">Lentzea waywayandensis</name>
    <dbReference type="NCBI Taxonomy" id="84724"/>
    <lineage>
        <taxon>Bacteria</taxon>
        <taxon>Bacillati</taxon>
        <taxon>Actinomycetota</taxon>
        <taxon>Actinomycetes</taxon>
        <taxon>Pseudonocardiales</taxon>
        <taxon>Pseudonocardiaceae</taxon>
        <taxon>Lentzea</taxon>
    </lineage>
</organism>
<dbReference type="PANTHER" id="PTHR10357">
    <property type="entry name" value="ALPHA-AMYLASE FAMILY MEMBER"/>
    <property type="match status" value="1"/>
</dbReference>
<dbReference type="SUPFAM" id="SSF51011">
    <property type="entry name" value="Glycosyl hydrolase domain"/>
    <property type="match status" value="1"/>
</dbReference>
<keyword evidence="11" id="KW-1185">Reference proteome</keyword>
<comment type="similarity">
    <text evidence="2">Belongs to the glycosyl hydrolase 13 family. TreS subfamily.</text>
</comment>
<dbReference type="PANTHER" id="PTHR10357:SF219">
    <property type="entry name" value="MALTOSE ALPHA-D-GLUCOSYLTRANSFERASE"/>
    <property type="match status" value="1"/>
</dbReference>
<dbReference type="NCBIfam" id="TIGR02456">
    <property type="entry name" value="treS_nterm"/>
    <property type="match status" value="1"/>
</dbReference>
<accession>A0A1I6E3C6</accession>
<evidence type="ECO:0000256" key="5">
    <source>
        <dbReference type="ARBA" id="ARBA00022837"/>
    </source>
</evidence>
<dbReference type="GO" id="GO:0046872">
    <property type="term" value="F:metal ion binding"/>
    <property type="evidence" value="ECO:0007669"/>
    <property type="project" value="UniProtKB-KW"/>
</dbReference>
<dbReference type="RefSeq" id="WP_093592921.1">
    <property type="nucleotide sequence ID" value="NZ_FOYL01000003.1"/>
</dbReference>
<keyword evidence="5" id="KW-0106">Calcium</keyword>
<evidence type="ECO:0000256" key="1">
    <source>
        <dbReference type="ARBA" id="ARBA00001595"/>
    </source>
</evidence>
<evidence type="ECO:0000256" key="2">
    <source>
        <dbReference type="ARBA" id="ARBA00005496"/>
    </source>
</evidence>
<gene>
    <name evidence="10" type="ORF">SAMN04488564_103773</name>
</gene>
<evidence type="ECO:0000256" key="3">
    <source>
        <dbReference type="ARBA" id="ARBA00012619"/>
    </source>
</evidence>
<dbReference type="SUPFAM" id="SSF51445">
    <property type="entry name" value="(Trans)glycosidases"/>
    <property type="match status" value="1"/>
</dbReference>
<proteinExistence type="inferred from homology"/>
<dbReference type="CDD" id="cd11334">
    <property type="entry name" value="AmyAc_TreS"/>
    <property type="match status" value="1"/>
</dbReference>
<dbReference type="InterPro" id="IPR017853">
    <property type="entry name" value="GH"/>
</dbReference>
<dbReference type="Gene3D" id="2.60.40.1180">
    <property type="entry name" value="Golgi alpha-mannosidase II"/>
    <property type="match status" value="1"/>
</dbReference>
<reference evidence="11" key="1">
    <citation type="submission" date="2016-10" db="EMBL/GenBank/DDBJ databases">
        <authorList>
            <person name="Varghese N."/>
            <person name="Submissions S."/>
        </authorList>
    </citation>
    <scope>NUCLEOTIDE SEQUENCE [LARGE SCALE GENOMIC DNA]</scope>
    <source>
        <strain evidence="11">DSM 44232</strain>
    </source>
</reference>
<keyword evidence="6" id="KW-0413">Isomerase</keyword>
<evidence type="ECO:0000259" key="9">
    <source>
        <dbReference type="SMART" id="SM00642"/>
    </source>
</evidence>
<dbReference type="Pfam" id="PF16657">
    <property type="entry name" value="Malt_amylase_C"/>
    <property type="match status" value="1"/>
</dbReference>
<dbReference type="FunFam" id="3.20.20.80:FF:000055">
    <property type="entry name" value="Trehalose synthase"/>
    <property type="match status" value="1"/>
</dbReference>
<dbReference type="STRING" id="84724.SAMN04488564_103773"/>
<dbReference type="SMART" id="SM00642">
    <property type="entry name" value="Aamy"/>
    <property type="match status" value="1"/>
</dbReference>
<evidence type="ECO:0000256" key="8">
    <source>
        <dbReference type="SAM" id="MobiDB-lite"/>
    </source>
</evidence>
<dbReference type="AlphaFoldDB" id="A0A1I6E3C6"/>
<dbReference type="InterPro" id="IPR032091">
    <property type="entry name" value="Malt_amylase-like_C"/>
</dbReference>
<dbReference type="EMBL" id="FOYL01000003">
    <property type="protein sequence ID" value="SFR12274.1"/>
    <property type="molecule type" value="Genomic_DNA"/>
</dbReference>
<dbReference type="InterPro" id="IPR013780">
    <property type="entry name" value="Glyco_hydro_b"/>
</dbReference>
<dbReference type="Proteomes" id="UP000198583">
    <property type="component" value="Unassembled WGS sequence"/>
</dbReference>
<dbReference type="InterPro" id="IPR045857">
    <property type="entry name" value="O16G_dom_2"/>
</dbReference>
<comment type="catalytic activity">
    <reaction evidence="1">
        <text>D-maltose = alpha,alpha-trehalose</text>
        <dbReference type="Rhea" id="RHEA:15145"/>
        <dbReference type="ChEBI" id="CHEBI:16551"/>
        <dbReference type="ChEBI" id="CHEBI:17306"/>
        <dbReference type="EC" id="5.4.99.16"/>
    </reaction>
</comment>
<dbReference type="Pfam" id="PF00128">
    <property type="entry name" value="Alpha-amylase"/>
    <property type="match status" value="1"/>
</dbReference>
<keyword evidence="4" id="KW-0479">Metal-binding</keyword>
<dbReference type="Gene3D" id="3.90.400.10">
    <property type="entry name" value="Oligo-1,6-glucosidase, Domain 2"/>
    <property type="match status" value="1"/>
</dbReference>
<feature type="domain" description="Glycosyl hydrolase family 13 catalytic" evidence="9">
    <location>
        <begin position="57"/>
        <end position="459"/>
    </location>
</feature>
<evidence type="ECO:0000256" key="7">
    <source>
        <dbReference type="ARBA" id="ARBA00031378"/>
    </source>
</evidence>
<feature type="region of interest" description="Disordered" evidence="8">
    <location>
        <begin position="1"/>
        <end position="24"/>
    </location>
</feature>
<evidence type="ECO:0000256" key="4">
    <source>
        <dbReference type="ARBA" id="ARBA00022723"/>
    </source>
</evidence>
<evidence type="ECO:0000313" key="11">
    <source>
        <dbReference type="Proteomes" id="UP000198583"/>
    </source>
</evidence>
<dbReference type="Gene3D" id="3.20.20.80">
    <property type="entry name" value="Glycosidases"/>
    <property type="match status" value="1"/>
</dbReference>
<dbReference type="GO" id="GO:0005975">
    <property type="term" value="P:carbohydrate metabolic process"/>
    <property type="evidence" value="ECO:0007669"/>
    <property type="project" value="InterPro"/>
</dbReference>
<evidence type="ECO:0000256" key="6">
    <source>
        <dbReference type="ARBA" id="ARBA00023235"/>
    </source>
</evidence>
<dbReference type="EC" id="5.4.99.16" evidence="3"/>
<dbReference type="InterPro" id="IPR006047">
    <property type="entry name" value="GH13_cat_dom"/>
</dbReference>
<dbReference type="OrthoDB" id="9043248at2"/>
<name>A0A1I6E3C6_9PSEU</name>